<evidence type="ECO:0000256" key="2">
    <source>
        <dbReference type="SAM" id="Phobius"/>
    </source>
</evidence>
<keyword evidence="2" id="KW-0812">Transmembrane</keyword>
<feature type="domain" description="YdbS-like PH" evidence="3">
    <location>
        <begin position="432"/>
        <end position="514"/>
    </location>
</feature>
<dbReference type="PANTHER" id="PTHR34473:SF3">
    <property type="entry name" value="TRANSMEMBRANE PROTEIN-RELATED"/>
    <property type="match status" value="1"/>
</dbReference>
<feature type="domain" description="YdbS-like PH" evidence="3">
    <location>
        <begin position="61"/>
        <end position="139"/>
    </location>
</feature>
<keyword evidence="2" id="KW-1133">Transmembrane helix</keyword>
<evidence type="ECO:0000256" key="1">
    <source>
        <dbReference type="SAM" id="MobiDB-lite"/>
    </source>
</evidence>
<dbReference type="Proteomes" id="UP000766550">
    <property type="component" value="Unassembled WGS sequence"/>
</dbReference>
<dbReference type="Pfam" id="PF03703">
    <property type="entry name" value="bPH_2"/>
    <property type="match status" value="3"/>
</dbReference>
<organism evidence="4 5">
    <name type="scientific">Haloarcula limicola</name>
    <dbReference type="NCBI Taxonomy" id="1429915"/>
    <lineage>
        <taxon>Archaea</taxon>
        <taxon>Methanobacteriati</taxon>
        <taxon>Methanobacteriota</taxon>
        <taxon>Stenosarchaea group</taxon>
        <taxon>Halobacteria</taxon>
        <taxon>Halobacteriales</taxon>
        <taxon>Haloarculaceae</taxon>
        <taxon>Haloarcula</taxon>
    </lineage>
</organism>
<feature type="transmembrane region" description="Helical" evidence="2">
    <location>
        <begin position="255"/>
        <end position="280"/>
    </location>
</feature>
<comment type="caution">
    <text evidence="4">The sequence shown here is derived from an EMBL/GenBank/DDBJ whole genome shotgun (WGS) entry which is preliminary data.</text>
</comment>
<evidence type="ECO:0000313" key="5">
    <source>
        <dbReference type="Proteomes" id="UP000766550"/>
    </source>
</evidence>
<dbReference type="InterPro" id="IPR005182">
    <property type="entry name" value="YdbS-like_PH"/>
</dbReference>
<feature type="compositionally biased region" description="Basic and acidic residues" evidence="1">
    <location>
        <begin position="138"/>
        <end position="159"/>
    </location>
</feature>
<feature type="compositionally biased region" description="Basic and acidic residues" evidence="1">
    <location>
        <begin position="170"/>
        <end position="181"/>
    </location>
</feature>
<dbReference type="PANTHER" id="PTHR34473">
    <property type="entry name" value="UPF0699 TRANSMEMBRANE PROTEIN YDBS"/>
    <property type="match status" value="1"/>
</dbReference>
<feature type="domain" description="YdbS-like PH" evidence="3">
    <location>
        <begin position="285"/>
        <end position="365"/>
    </location>
</feature>
<feature type="transmembrane region" description="Helical" evidence="2">
    <location>
        <begin position="411"/>
        <end position="430"/>
    </location>
</feature>
<feature type="transmembrane region" description="Helical" evidence="2">
    <location>
        <begin position="386"/>
        <end position="405"/>
    </location>
</feature>
<name>A0A8J8C6P6_9EURY</name>
<keyword evidence="2" id="KW-0472">Membrane</keyword>
<proteinExistence type="predicted"/>
<reference evidence="4 5" key="1">
    <citation type="submission" date="2021-06" db="EMBL/GenBank/DDBJ databases">
        <title>New haloarchaea isolates fom saline soil.</title>
        <authorList>
            <person name="Duran-Viseras A."/>
            <person name="Sanchez-Porro C.S."/>
            <person name="Ventosa A."/>
        </authorList>
    </citation>
    <scope>NUCLEOTIDE SEQUENCE [LARGE SCALE GENOMIC DNA]</scope>
    <source>
        <strain evidence="4 5">JCM 183640</strain>
    </source>
</reference>
<dbReference type="InterPro" id="IPR014529">
    <property type="entry name" value="UCP026631"/>
</dbReference>
<feature type="transmembrane region" description="Helical" evidence="2">
    <location>
        <begin position="212"/>
        <end position="235"/>
    </location>
</feature>
<feature type="transmembrane region" description="Helical" evidence="2">
    <location>
        <begin position="42"/>
        <end position="62"/>
    </location>
</feature>
<dbReference type="OrthoDB" id="107421at2157"/>
<dbReference type="RefSeq" id="WP_162315969.1">
    <property type="nucleotide sequence ID" value="NZ_JAHQXF010000001.1"/>
</dbReference>
<feature type="region of interest" description="Disordered" evidence="1">
    <location>
        <begin position="138"/>
        <end position="186"/>
    </location>
</feature>
<protein>
    <submittedName>
        <fullName evidence="4">PH domain-containing protein</fullName>
    </submittedName>
</protein>
<dbReference type="AlphaFoldDB" id="A0A8J8C6P6"/>
<dbReference type="EMBL" id="JAHQXF010000001">
    <property type="protein sequence ID" value="MBV0922795.1"/>
    <property type="molecule type" value="Genomic_DNA"/>
</dbReference>
<evidence type="ECO:0000259" key="3">
    <source>
        <dbReference type="Pfam" id="PF03703"/>
    </source>
</evidence>
<accession>A0A8J8C6P6</accession>
<sequence length="539" mass="59002">MRRLHPLSAVRRTVVAAAQGAFFAFFVGTALAGTAAFPAWTIPLLAPAGAVVAAAFALARYYRFQYEIEGDTLAVESGVLARQSREIPLGRIQNVDVKQGVVNRLLGLSVVAFETAGGSATEATLDAVDEGEADRLRRLVQRRDRETAERDDSAAERENAAAPAAGESTTPRDADSRRPVPETDEPTEELFAFTWRDLLTYAVVSVRPAAPALTLAGLPLGGDLVAAVFRFNLAVLGSDAAPSLSILETFGPPRLVALVALTLAEFLLTALVVSVVLTVVEYHDFRLFQEGDDLRYQRGLLRRYSGTIPLSKVQTVTIRENVLMRRFGYATLVVETAGYSGGNDQSSQGVAVPMAPRETVYELARDVEPFGDLSFERPPTRARRRYAIRFAVAFGVLTVAGYAADRFVLETGYWWALLGLLVFVPPAAHLRWRHRGFALDDDVLATRSGFWRRTTRVAPYYRIQTVFVGRSPFQRRRRLATVTADTASTASVFGGSAAAYDVDDDRATELRDTLRSRLYADLLARKRDAGTTTSESVDQ</sequence>
<dbReference type="PIRSF" id="PIRSF026631">
    <property type="entry name" value="UCP026631"/>
    <property type="match status" value="1"/>
</dbReference>
<gene>
    <name evidence="4" type="ORF">KTS45_01145</name>
</gene>
<keyword evidence="5" id="KW-1185">Reference proteome</keyword>
<evidence type="ECO:0000313" key="4">
    <source>
        <dbReference type="EMBL" id="MBV0922795.1"/>
    </source>
</evidence>